<dbReference type="GO" id="GO:0022857">
    <property type="term" value="F:transmembrane transporter activity"/>
    <property type="evidence" value="ECO:0007669"/>
    <property type="project" value="InterPro"/>
</dbReference>
<feature type="transmembrane region" description="Helical" evidence="6">
    <location>
        <begin position="336"/>
        <end position="353"/>
    </location>
</feature>
<feature type="region of interest" description="Disordered" evidence="5">
    <location>
        <begin position="44"/>
        <end position="67"/>
    </location>
</feature>
<dbReference type="Gene3D" id="1.20.1720.10">
    <property type="entry name" value="Multidrug resistance protein D"/>
    <property type="match status" value="1"/>
</dbReference>
<feature type="transmembrane region" description="Helical" evidence="6">
    <location>
        <begin position="273"/>
        <end position="297"/>
    </location>
</feature>
<sequence>MLIHLHFLVILVRILGNAALKKSKDLARRYQDFVKTRNKTLPWASGPVPPDLGLHPSGGKAPASAPGPPFPSAAFSGQIALHSWGRKKGPKAPPLAASPGNLLPRPGDLPSPPVLPPPPGGLNSPLFCLRFRLLPLSAVSAPRANYRITALIVASALFMEQMDATVLATALPTMAATFGVSPLHMSVALTAYLISLAVFIPASGKVADRFGARNVFRVAIVIFVLGSILCGRADSLPFLVGARFLQGMGGAMMMPVGRLVLLRTTAREDFVSAMAWLMVPGLVGPVLGPPLGGFIVTYWSWRWIFYINVPIGLLGLYLATRYIGEVREENPGPFDGVGFVLSGIALACLMFGLELASRGVLSLTAMVMVFGLGLTCAALYFRHARRTPAPILDFSLMAVPTFRLSVLGGSLARVTAGATPFLLPMLMQVGFGLSAAKSGLITFAGAAGAMAMKASATPILRRFGFRNTLIWNSVVSSACIALYATLRPSWPEWSLYALLFCGGFFQSLIFTAYNSVAYADLPPSRMSAATSFYTTFQQLMLSMGICLSAAALHASVVLSGRQHALVGDFSVAFLTVTAISLLAAPVCARIPKNAGSDMTGYQDAPD</sequence>
<feature type="transmembrane region" description="Helical" evidence="6">
    <location>
        <begin position="183"/>
        <end position="202"/>
    </location>
</feature>
<evidence type="ECO:0000256" key="4">
    <source>
        <dbReference type="ARBA" id="ARBA00023136"/>
    </source>
</evidence>
<feature type="transmembrane region" description="Helical" evidence="6">
    <location>
        <begin position="240"/>
        <end position="261"/>
    </location>
</feature>
<dbReference type="CDD" id="cd17503">
    <property type="entry name" value="MFS_LmrB_MDR_like"/>
    <property type="match status" value="1"/>
</dbReference>
<dbReference type="GO" id="GO:0005886">
    <property type="term" value="C:plasma membrane"/>
    <property type="evidence" value="ECO:0007669"/>
    <property type="project" value="TreeGrafter"/>
</dbReference>
<evidence type="ECO:0000256" key="2">
    <source>
        <dbReference type="ARBA" id="ARBA00022692"/>
    </source>
</evidence>
<feature type="transmembrane region" description="Helical" evidence="6">
    <location>
        <begin position="214"/>
        <end position="234"/>
    </location>
</feature>
<feature type="transmembrane region" description="Helical" evidence="6">
    <location>
        <begin position="463"/>
        <end position="484"/>
    </location>
</feature>
<dbReference type="PANTHER" id="PTHR23501">
    <property type="entry name" value="MAJOR FACILITATOR SUPERFAMILY"/>
    <property type="match status" value="1"/>
</dbReference>
<feature type="transmembrane region" description="Helical" evidence="6">
    <location>
        <begin position="303"/>
        <end position="324"/>
    </location>
</feature>
<dbReference type="InterPro" id="IPR011701">
    <property type="entry name" value="MFS"/>
</dbReference>
<evidence type="ECO:0000256" key="3">
    <source>
        <dbReference type="ARBA" id="ARBA00022989"/>
    </source>
</evidence>
<keyword evidence="2 6" id="KW-0812">Transmembrane</keyword>
<proteinExistence type="predicted"/>
<evidence type="ECO:0000256" key="6">
    <source>
        <dbReference type="SAM" id="Phobius"/>
    </source>
</evidence>
<evidence type="ECO:0000256" key="1">
    <source>
        <dbReference type="ARBA" id="ARBA00004141"/>
    </source>
</evidence>
<feature type="transmembrane region" description="Helical" evidence="6">
    <location>
        <begin position="496"/>
        <end position="518"/>
    </location>
</feature>
<protein>
    <submittedName>
        <fullName evidence="8">MFS transporter</fullName>
    </submittedName>
</protein>
<dbReference type="Gene3D" id="1.20.1250.20">
    <property type="entry name" value="MFS general substrate transporter like domains"/>
    <property type="match status" value="1"/>
</dbReference>
<keyword evidence="9" id="KW-1185">Reference proteome</keyword>
<evidence type="ECO:0000313" key="9">
    <source>
        <dbReference type="Proteomes" id="UP000683428"/>
    </source>
</evidence>
<dbReference type="PANTHER" id="PTHR23501:SF1">
    <property type="entry name" value="TRANSPORT PROTEIN HSRA-RELATED"/>
    <property type="match status" value="1"/>
</dbReference>
<dbReference type="KEGG" id="aiq:Azoinq_09265"/>
<dbReference type="Proteomes" id="UP000683428">
    <property type="component" value="Chromosome"/>
</dbReference>
<feature type="transmembrane region" description="Helical" evidence="6">
    <location>
        <begin position="402"/>
        <end position="423"/>
    </location>
</feature>
<gene>
    <name evidence="8" type="ORF">Azoinq_09265</name>
</gene>
<dbReference type="RefSeq" id="WP_269751343.1">
    <property type="nucleotide sequence ID" value="NZ_CP072875.1"/>
</dbReference>
<keyword evidence="3 6" id="KW-1133">Transmembrane helix</keyword>
<dbReference type="AlphaFoldDB" id="A0A975XTS9"/>
<accession>A0A975XTS9</accession>
<comment type="subcellular location">
    <subcellularLocation>
        <location evidence="1">Membrane</location>
        <topology evidence="1">Multi-pass membrane protein</topology>
    </subcellularLocation>
</comment>
<dbReference type="EMBL" id="CP064782">
    <property type="protein sequence ID" value="QWT48061.1"/>
    <property type="molecule type" value="Genomic_DNA"/>
</dbReference>
<evidence type="ECO:0000256" key="5">
    <source>
        <dbReference type="SAM" id="MobiDB-lite"/>
    </source>
</evidence>
<feature type="transmembrane region" description="Helical" evidence="6">
    <location>
        <begin position="429"/>
        <end position="451"/>
    </location>
</feature>
<feature type="compositionally biased region" description="Pro residues" evidence="5">
    <location>
        <begin position="107"/>
        <end position="116"/>
    </location>
</feature>
<evidence type="ECO:0000313" key="8">
    <source>
        <dbReference type="EMBL" id="QWT48061.1"/>
    </source>
</evidence>
<feature type="transmembrane region" description="Helical" evidence="6">
    <location>
        <begin position="359"/>
        <end position="381"/>
    </location>
</feature>
<dbReference type="InterPro" id="IPR036259">
    <property type="entry name" value="MFS_trans_sf"/>
</dbReference>
<keyword evidence="4 6" id="KW-0472">Membrane</keyword>
<dbReference type="Pfam" id="PF07690">
    <property type="entry name" value="MFS_1"/>
    <property type="match status" value="1"/>
</dbReference>
<feature type="transmembrane region" description="Helical" evidence="6">
    <location>
        <begin position="539"/>
        <end position="557"/>
    </location>
</feature>
<feature type="domain" description="Major facilitator superfamily (MFS) profile" evidence="7">
    <location>
        <begin position="149"/>
        <end position="595"/>
    </location>
</feature>
<name>A0A975XTS9_9RHOO</name>
<organism evidence="8 9">
    <name type="scientific">Azospira inquinata</name>
    <dbReference type="NCBI Taxonomy" id="2785627"/>
    <lineage>
        <taxon>Bacteria</taxon>
        <taxon>Pseudomonadati</taxon>
        <taxon>Pseudomonadota</taxon>
        <taxon>Betaproteobacteria</taxon>
        <taxon>Rhodocyclales</taxon>
        <taxon>Rhodocyclaceae</taxon>
        <taxon>Azospira</taxon>
    </lineage>
</organism>
<evidence type="ECO:0000259" key="7">
    <source>
        <dbReference type="PROSITE" id="PS50850"/>
    </source>
</evidence>
<feature type="transmembrane region" description="Helical" evidence="6">
    <location>
        <begin position="569"/>
        <end position="588"/>
    </location>
</feature>
<feature type="region of interest" description="Disordered" evidence="5">
    <location>
        <begin position="85"/>
        <end position="116"/>
    </location>
</feature>
<dbReference type="SUPFAM" id="SSF103473">
    <property type="entry name" value="MFS general substrate transporter"/>
    <property type="match status" value="1"/>
</dbReference>
<reference evidence="8" key="1">
    <citation type="submission" date="2020-11" db="EMBL/GenBank/DDBJ databases">
        <title>Azospira inquinata sp. nov.</title>
        <authorList>
            <person name="Moe W.M."/>
            <person name="Mikes M.C."/>
        </authorList>
    </citation>
    <scope>NUCLEOTIDE SEQUENCE</scope>
    <source>
        <strain evidence="8">Azo-3</strain>
    </source>
</reference>
<dbReference type="InterPro" id="IPR020846">
    <property type="entry name" value="MFS_dom"/>
</dbReference>
<dbReference type="PROSITE" id="PS50850">
    <property type="entry name" value="MFS"/>
    <property type="match status" value="1"/>
</dbReference>